<name>A0A937CRL8_9BURK</name>
<evidence type="ECO:0000313" key="1">
    <source>
        <dbReference type="EMBL" id="MBL0389598.1"/>
    </source>
</evidence>
<comment type="caution">
    <text evidence="1">The sequence shown here is derived from an EMBL/GenBank/DDBJ whole genome shotgun (WGS) entry which is preliminary data.</text>
</comment>
<dbReference type="EMBL" id="JAEQNE010000001">
    <property type="protein sequence ID" value="MBL0389598.1"/>
    <property type="molecule type" value="Genomic_DNA"/>
</dbReference>
<gene>
    <name evidence="1" type="ORF">JJ685_00430</name>
</gene>
<keyword evidence="2" id="KW-1185">Reference proteome</keyword>
<dbReference type="AlphaFoldDB" id="A0A937CRL8"/>
<sequence length="70" mass="7608">MPFQPESKYPNRRSYVIKVRNDAQPDALAGRLENLVTGQQREFASGRELLDSIARDLAAGPGDPPSGGEP</sequence>
<evidence type="ECO:0000313" key="2">
    <source>
        <dbReference type="Proteomes" id="UP000599109"/>
    </source>
</evidence>
<dbReference type="RefSeq" id="WP_201672208.1">
    <property type="nucleotide sequence ID" value="NZ_JAEQNE010000001.1"/>
</dbReference>
<accession>A0A937CRL8</accession>
<organism evidence="1 2">
    <name type="scientific">Ramlibacter monticola</name>
    <dbReference type="NCBI Taxonomy" id="1926872"/>
    <lineage>
        <taxon>Bacteria</taxon>
        <taxon>Pseudomonadati</taxon>
        <taxon>Pseudomonadota</taxon>
        <taxon>Betaproteobacteria</taxon>
        <taxon>Burkholderiales</taxon>
        <taxon>Comamonadaceae</taxon>
        <taxon>Ramlibacter</taxon>
    </lineage>
</organism>
<proteinExistence type="predicted"/>
<protein>
    <submittedName>
        <fullName evidence="1">Uncharacterized protein</fullName>
    </submittedName>
</protein>
<reference evidence="1 2" key="1">
    <citation type="journal article" date="2017" name="Int. J. Syst. Evol. Microbiol.">
        <title>Ramlibacter monticola sp. nov., isolated from forest soil.</title>
        <authorList>
            <person name="Chaudhary D.K."/>
            <person name="Kim J."/>
        </authorList>
    </citation>
    <scope>NUCLEOTIDE SEQUENCE [LARGE SCALE GENOMIC DNA]</scope>
    <source>
        <strain evidence="1 2">KACC 19175</strain>
    </source>
</reference>
<dbReference type="Proteomes" id="UP000599109">
    <property type="component" value="Unassembled WGS sequence"/>
</dbReference>